<evidence type="ECO:0000256" key="4">
    <source>
        <dbReference type="ARBA" id="ARBA00022617"/>
    </source>
</evidence>
<keyword evidence="9 14" id="KW-0249">Electron transport</keyword>
<dbReference type="InterPro" id="IPR036909">
    <property type="entry name" value="Cyt_c-like_dom_sf"/>
</dbReference>
<sequence>MKWLAPVITVFTLAAACAPAPTADETREKLPASDLTSGYKFLQADTQALQDDDFANPGFLWVDRGRALFAAAPQQSKACAACHGEDGAELKGAAAHYPSVDETTGKLTNIEGRINLCRTRHQGLEPLDYETDDLLSLTAFVSHLSRGEPVKVDVSGPAEVWYRRGEDYFFTRRGQYNLACNQCHNDNWGRQLRGDTISQGHGTAFPGYRFEWQSLGSLQRRLRDCDAGVRAEPLAYGSDDYLAVELYLAKRAEGLPIEVPGVRR</sequence>
<name>A0ABQ1JJA8_9PROT</name>
<dbReference type="Gene3D" id="1.10.760.10">
    <property type="entry name" value="Cytochrome c-like domain"/>
    <property type="match status" value="2"/>
</dbReference>
<gene>
    <name evidence="16" type="ORF">GCM10011503_16010</name>
</gene>
<accession>A0ABQ1JJA8</accession>
<keyword evidence="7" id="KW-0732">Signal</keyword>
<evidence type="ECO:0000256" key="8">
    <source>
        <dbReference type="ARBA" id="ARBA00022764"/>
    </source>
</evidence>
<dbReference type="SUPFAM" id="SSF46626">
    <property type="entry name" value="Cytochrome c"/>
    <property type="match status" value="2"/>
</dbReference>
<evidence type="ECO:0000256" key="10">
    <source>
        <dbReference type="ARBA" id="ARBA00023004"/>
    </source>
</evidence>
<protein>
    <recommendedName>
        <fullName evidence="14">SoxAX cytochrome complex subunit A</fullName>
        <ecNumber evidence="14">2.8.5.2</ecNumber>
    </recommendedName>
    <alternativeName>
        <fullName evidence="14">Protein SoxA</fullName>
    </alternativeName>
    <alternativeName>
        <fullName evidence="14">Sulfur oxidizing protein A</fullName>
    </alternativeName>
    <alternativeName>
        <fullName evidence="14">Thiosulfate-oxidizing multienzyme system protein SoxA</fullName>
    </alternativeName>
</protein>
<evidence type="ECO:0000256" key="9">
    <source>
        <dbReference type="ARBA" id="ARBA00022982"/>
    </source>
</evidence>
<dbReference type="RefSeq" id="WP_084393045.1">
    <property type="nucleotide sequence ID" value="NZ_BMKF01000002.1"/>
</dbReference>
<evidence type="ECO:0000256" key="7">
    <source>
        <dbReference type="ARBA" id="ARBA00022729"/>
    </source>
</evidence>
<evidence type="ECO:0000256" key="2">
    <source>
        <dbReference type="ARBA" id="ARBA00011530"/>
    </source>
</evidence>
<evidence type="ECO:0000256" key="5">
    <source>
        <dbReference type="ARBA" id="ARBA00022679"/>
    </source>
</evidence>
<dbReference type="Proteomes" id="UP000628854">
    <property type="component" value="Unassembled WGS sequence"/>
</dbReference>
<evidence type="ECO:0000256" key="6">
    <source>
        <dbReference type="ARBA" id="ARBA00022723"/>
    </source>
</evidence>
<keyword evidence="5 14" id="KW-0808">Transferase</keyword>
<evidence type="ECO:0000256" key="13">
    <source>
        <dbReference type="ARBA" id="ARBA00048423"/>
    </source>
</evidence>
<feature type="domain" description="Cytochrome c" evidence="15">
    <location>
        <begin position="60"/>
        <end position="145"/>
    </location>
</feature>
<evidence type="ECO:0000313" key="17">
    <source>
        <dbReference type="Proteomes" id="UP000628854"/>
    </source>
</evidence>
<dbReference type="Pfam" id="PF21342">
    <property type="entry name" value="SoxA-TsdA_cyt-c"/>
    <property type="match status" value="2"/>
</dbReference>
<comment type="catalytic activity">
    <reaction evidence="13 14">
        <text>S-sulfanyl-L-cysteinyl-[SoxY protein] + thiosulfate + 2 Fe(III)-[cytochrome c] = S-(2-sulfodisulfanyl)-L-cysteinyl-[SoxY protein] + 2 Fe(II)-[cytochrome c] + 2 H(+)</text>
        <dbReference type="Rhea" id="RHEA:51224"/>
        <dbReference type="Rhea" id="RHEA-COMP:10350"/>
        <dbReference type="Rhea" id="RHEA-COMP:14399"/>
        <dbReference type="Rhea" id="RHEA-COMP:14689"/>
        <dbReference type="Rhea" id="RHEA-COMP:14690"/>
        <dbReference type="ChEBI" id="CHEBI:15378"/>
        <dbReference type="ChEBI" id="CHEBI:29033"/>
        <dbReference type="ChEBI" id="CHEBI:29034"/>
        <dbReference type="ChEBI" id="CHEBI:33542"/>
        <dbReference type="ChEBI" id="CHEBI:61963"/>
        <dbReference type="ChEBI" id="CHEBI:140664"/>
        <dbReference type="EC" id="2.8.5.2"/>
    </reaction>
</comment>
<evidence type="ECO:0000256" key="14">
    <source>
        <dbReference type="PIRNR" id="PIRNR038455"/>
    </source>
</evidence>
<dbReference type="PIRSF" id="PIRSF038455">
    <property type="entry name" value="SoxA"/>
    <property type="match status" value="1"/>
</dbReference>
<dbReference type="PROSITE" id="PS51007">
    <property type="entry name" value="CYTC"/>
    <property type="match status" value="1"/>
</dbReference>
<evidence type="ECO:0000259" key="15">
    <source>
        <dbReference type="PROSITE" id="PS51007"/>
    </source>
</evidence>
<comment type="subunit">
    <text evidence="2 14">Heterodimer of SoxA and SoxX.</text>
</comment>
<keyword evidence="6 14" id="KW-0479">Metal-binding</keyword>
<dbReference type="InterPro" id="IPR009056">
    <property type="entry name" value="Cyt_c-like_dom"/>
</dbReference>
<comment type="similarity">
    <text evidence="11 14">Belongs to the SoxA family.</text>
</comment>
<evidence type="ECO:0000256" key="11">
    <source>
        <dbReference type="ARBA" id="ARBA00025746"/>
    </source>
</evidence>
<keyword evidence="3 14" id="KW-0813">Transport</keyword>
<dbReference type="InterPro" id="IPR025710">
    <property type="entry name" value="SoxA"/>
</dbReference>
<evidence type="ECO:0000313" key="16">
    <source>
        <dbReference type="EMBL" id="GGB68186.1"/>
    </source>
</evidence>
<keyword evidence="17" id="KW-1185">Reference proteome</keyword>
<comment type="subcellular location">
    <subcellularLocation>
        <location evidence="1 14">Periplasm</location>
    </subcellularLocation>
</comment>
<dbReference type="NCBIfam" id="TIGR04484">
    <property type="entry name" value="thiosulf_SoxA"/>
    <property type="match status" value="1"/>
</dbReference>
<keyword evidence="8 14" id="KW-0574">Periplasm</keyword>
<evidence type="ECO:0000256" key="12">
    <source>
        <dbReference type="ARBA" id="ARBA00048077"/>
    </source>
</evidence>
<proteinExistence type="inferred from homology"/>
<organism evidence="16 17">
    <name type="scientific">Henriciella pelagia</name>
    <dbReference type="NCBI Taxonomy" id="1977912"/>
    <lineage>
        <taxon>Bacteria</taxon>
        <taxon>Pseudomonadati</taxon>
        <taxon>Pseudomonadota</taxon>
        <taxon>Alphaproteobacteria</taxon>
        <taxon>Hyphomonadales</taxon>
        <taxon>Hyphomonadaceae</taxon>
        <taxon>Henriciella</taxon>
    </lineage>
</organism>
<evidence type="ECO:0000256" key="3">
    <source>
        <dbReference type="ARBA" id="ARBA00022448"/>
    </source>
</evidence>
<keyword evidence="10 14" id="KW-0408">Iron</keyword>
<dbReference type="EC" id="2.8.5.2" evidence="14"/>
<comment type="catalytic activity">
    <reaction evidence="12 14">
        <text>L-cysteinyl-[SoxY protein] + thiosulfate + 2 Fe(III)-[cytochrome c] = S-sulfosulfanyl-L-cysteinyl-[SoxY protein] + 2 Fe(II)-[cytochrome c] + 2 H(+)</text>
        <dbReference type="Rhea" id="RHEA:56720"/>
        <dbReference type="Rhea" id="RHEA-COMP:10350"/>
        <dbReference type="Rhea" id="RHEA-COMP:14328"/>
        <dbReference type="Rhea" id="RHEA-COMP:14399"/>
        <dbReference type="Rhea" id="RHEA-COMP:14691"/>
        <dbReference type="ChEBI" id="CHEBI:15378"/>
        <dbReference type="ChEBI" id="CHEBI:29033"/>
        <dbReference type="ChEBI" id="CHEBI:29034"/>
        <dbReference type="ChEBI" id="CHEBI:29950"/>
        <dbReference type="ChEBI" id="CHEBI:33542"/>
        <dbReference type="ChEBI" id="CHEBI:139321"/>
        <dbReference type="EC" id="2.8.5.2"/>
    </reaction>
</comment>
<evidence type="ECO:0000256" key="1">
    <source>
        <dbReference type="ARBA" id="ARBA00004418"/>
    </source>
</evidence>
<dbReference type="PROSITE" id="PS51257">
    <property type="entry name" value="PROKAR_LIPOPROTEIN"/>
    <property type="match status" value="1"/>
</dbReference>
<keyword evidence="4 14" id="KW-0349">Heme</keyword>
<comment type="caution">
    <text evidence="16">The sequence shown here is derived from an EMBL/GenBank/DDBJ whole genome shotgun (WGS) entry which is preliminary data.</text>
</comment>
<reference evidence="17" key="1">
    <citation type="journal article" date="2019" name="Int. J. Syst. Evol. Microbiol.">
        <title>The Global Catalogue of Microorganisms (GCM) 10K type strain sequencing project: providing services to taxonomists for standard genome sequencing and annotation.</title>
        <authorList>
            <consortium name="The Broad Institute Genomics Platform"/>
            <consortium name="The Broad Institute Genome Sequencing Center for Infectious Disease"/>
            <person name="Wu L."/>
            <person name="Ma J."/>
        </authorList>
    </citation>
    <scope>NUCLEOTIDE SEQUENCE [LARGE SCALE GENOMIC DNA]</scope>
    <source>
        <strain evidence="17">CGMCC 1.15928</strain>
    </source>
</reference>
<dbReference type="EMBL" id="BMKF01000002">
    <property type="protein sequence ID" value="GGB68186.1"/>
    <property type="molecule type" value="Genomic_DNA"/>
</dbReference>